<reference evidence="1 2" key="1">
    <citation type="journal article" date="2007" name="Nature">
        <title>Evolution of genes and genomes on the Drosophila phylogeny.</title>
        <authorList>
            <consortium name="Drosophila 12 Genomes Consortium"/>
            <person name="Clark A.G."/>
            <person name="Eisen M.B."/>
            <person name="Smith D.R."/>
            <person name="Bergman C.M."/>
            <person name="Oliver B."/>
            <person name="Markow T.A."/>
            <person name="Kaufman T.C."/>
            <person name="Kellis M."/>
            <person name="Gelbart W."/>
            <person name="Iyer V.N."/>
            <person name="Pollard D.A."/>
            <person name="Sackton T.B."/>
            <person name="Larracuente A.M."/>
            <person name="Singh N.D."/>
            <person name="Abad J.P."/>
            <person name="Abt D.N."/>
            <person name="Adryan B."/>
            <person name="Aguade M."/>
            <person name="Akashi H."/>
            <person name="Anderson W.W."/>
            <person name="Aquadro C.F."/>
            <person name="Ardell D.H."/>
            <person name="Arguello R."/>
            <person name="Artieri C.G."/>
            <person name="Barbash D.A."/>
            <person name="Barker D."/>
            <person name="Barsanti P."/>
            <person name="Batterham P."/>
            <person name="Batzoglou S."/>
            <person name="Begun D."/>
            <person name="Bhutkar A."/>
            <person name="Blanco E."/>
            <person name="Bosak S.A."/>
            <person name="Bradley R.K."/>
            <person name="Brand A.D."/>
            <person name="Brent M.R."/>
            <person name="Brooks A.N."/>
            <person name="Brown R.H."/>
            <person name="Butlin R.K."/>
            <person name="Caggese C."/>
            <person name="Calvi B.R."/>
            <person name="Bernardo de Carvalho A."/>
            <person name="Caspi A."/>
            <person name="Castrezana S."/>
            <person name="Celniker S.E."/>
            <person name="Chang J.L."/>
            <person name="Chapple C."/>
            <person name="Chatterji S."/>
            <person name="Chinwalla A."/>
            <person name="Civetta A."/>
            <person name="Clifton S.W."/>
            <person name="Comeron J.M."/>
            <person name="Costello J.C."/>
            <person name="Coyne J.A."/>
            <person name="Daub J."/>
            <person name="David R.G."/>
            <person name="Delcher A.L."/>
            <person name="Delehaunty K."/>
            <person name="Do C.B."/>
            <person name="Ebling H."/>
            <person name="Edwards K."/>
            <person name="Eickbush T."/>
            <person name="Evans J.D."/>
            <person name="Filipski A."/>
            <person name="Findeiss S."/>
            <person name="Freyhult E."/>
            <person name="Fulton L."/>
            <person name="Fulton R."/>
            <person name="Garcia A.C."/>
            <person name="Gardiner A."/>
            <person name="Garfield D.A."/>
            <person name="Garvin B.E."/>
            <person name="Gibson G."/>
            <person name="Gilbert D."/>
            <person name="Gnerre S."/>
            <person name="Godfrey J."/>
            <person name="Good R."/>
            <person name="Gotea V."/>
            <person name="Gravely B."/>
            <person name="Greenberg A.J."/>
            <person name="Griffiths-Jones S."/>
            <person name="Gross S."/>
            <person name="Guigo R."/>
            <person name="Gustafson E.A."/>
            <person name="Haerty W."/>
            <person name="Hahn M.W."/>
            <person name="Halligan D.L."/>
            <person name="Halpern A.L."/>
            <person name="Halter G.M."/>
            <person name="Han M.V."/>
            <person name="Heger A."/>
            <person name="Hillier L."/>
            <person name="Hinrichs A.S."/>
            <person name="Holmes I."/>
            <person name="Hoskins R.A."/>
            <person name="Hubisz M.J."/>
            <person name="Hultmark D."/>
            <person name="Huntley M.A."/>
            <person name="Jaffe D.B."/>
            <person name="Jagadeeshan S."/>
            <person name="Jeck W.R."/>
            <person name="Johnson J."/>
            <person name="Jones C.D."/>
            <person name="Jordan W.C."/>
            <person name="Karpen G.H."/>
            <person name="Kataoka E."/>
            <person name="Keightley P.D."/>
            <person name="Kheradpour P."/>
            <person name="Kirkness E.F."/>
            <person name="Koerich L.B."/>
            <person name="Kristiansen K."/>
            <person name="Kudrna D."/>
            <person name="Kulathinal R.J."/>
            <person name="Kumar S."/>
            <person name="Kwok R."/>
            <person name="Lander E."/>
            <person name="Langley C.H."/>
            <person name="Lapoint R."/>
            <person name="Lazzaro B.P."/>
            <person name="Lee S.J."/>
            <person name="Levesque L."/>
            <person name="Li R."/>
            <person name="Lin C.F."/>
            <person name="Lin M.F."/>
            <person name="Lindblad-Toh K."/>
            <person name="Llopart A."/>
            <person name="Long M."/>
            <person name="Low L."/>
            <person name="Lozovsky E."/>
            <person name="Lu J."/>
            <person name="Luo M."/>
            <person name="Machado C.A."/>
            <person name="Makalowski W."/>
            <person name="Marzo M."/>
            <person name="Matsuda M."/>
            <person name="Matzkin L."/>
            <person name="McAllister B."/>
            <person name="McBride C.S."/>
            <person name="McKernan B."/>
            <person name="McKernan K."/>
            <person name="Mendez-Lago M."/>
            <person name="Minx P."/>
            <person name="Mollenhauer M.U."/>
            <person name="Montooth K."/>
            <person name="Mount S.M."/>
            <person name="Mu X."/>
            <person name="Myers E."/>
            <person name="Negre B."/>
            <person name="Newfeld S."/>
            <person name="Nielsen R."/>
            <person name="Noor M.A."/>
            <person name="O'Grady P."/>
            <person name="Pachter L."/>
            <person name="Papaceit M."/>
            <person name="Parisi M.J."/>
            <person name="Parisi M."/>
            <person name="Parts L."/>
            <person name="Pedersen J.S."/>
            <person name="Pesole G."/>
            <person name="Phillippy A.M."/>
            <person name="Ponting C.P."/>
            <person name="Pop M."/>
            <person name="Porcelli D."/>
            <person name="Powell J.R."/>
            <person name="Prohaska S."/>
            <person name="Pruitt K."/>
            <person name="Puig M."/>
            <person name="Quesneville H."/>
            <person name="Ram K.R."/>
            <person name="Rand D."/>
            <person name="Rasmussen M.D."/>
            <person name="Reed L.K."/>
            <person name="Reenan R."/>
            <person name="Reily A."/>
            <person name="Remington K.A."/>
            <person name="Rieger T.T."/>
            <person name="Ritchie M.G."/>
            <person name="Robin C."/>
            <person name="Rogers Y.H."/>
            <person name="Rohde C."/>
            <person name="Rozas J."/>
            <person name="Rubenfield M.J."/>
            <person name="Ruiz A."/>
            <person name="Russo S."/>
            <person name="Salzberg S.L."/>
            <person name="Sanchez-Gracia A."/>
            <person name="Saranga D.J."/>
            <person name="Sato H."/>
            <person name="Schaeffer S.W."/>
            <person name="Schatz M.C."/>
            <person name="Schlenke T."/>
            <person name="Schwartz R."/>
            <person name="Segarra C."/>
            <person name="Singh R.S."/>
            <person name="Sirot L."/>
            <person name="Sirota M."/>
            <person name="Sisneros N.B."/>
            <person name="Smith C.D."/>
            <person name="Smith T.F."/>
            <person name="Spieth J."/>
            <person name="Stage D.E."/>
            <person name="Stark A."/>
            <person name="Stephan W."/>
            <person name="Strausberg R.L."/>
            <person name="Strempel S."/>
            <person name="Sturgill D."/>
            <person name="Sutton G."/>
            <person name="Sutton G.G."/>
            <person name="Tao W."/>
            <person name="Teichmann S."/>
            <person name="Tobari Y.N."/>
            <person name="Tomimura Y."/>
            <person name="Tsolas J.M."/>
            <person name="Valente V.L."/>
            <person name="Venter E."/>
            <person name="Venter J.C."/>
            <person name="Vicario S."/>
            <person name="Vieira F.G."/>
            <person name="Vilella A.J."/>
            <person name="Villasante A."/>
            <person name="Walenz B."/>
            <person name="Wang J."/>
            <person name="Wasserman M."/>
            <person name="Watts T."/>
            <person name="Wilson D."/>
            <person name="Wilson R.K."/>
            <person name="Wing R.A."/>
            <person name="Wolfner M.F."/>
            <person name="Wong A."/>
            <person name="Wong G.K."/>
            <person name="Wu C.I."/>
            <person name="Wu G."/>
            <person name="Yamamoto D."/>
            <person name="Yang H.P."/>
            <person name="Yang S.P."/>
            <person name="Yorke J.A."/>
            <person name="Yoshida K."/>
            <person name="Zdobnov E."/>
            <person name="Zhang P."/>
            <person name="Zhang Y."/>
            <person name="Zimin A.V."/>
            <person name="Baldwin J."/>
            <person name="Abdouelleil A."/>
            <person name="Abdulkadir J."/>
            <person name="Abebe A."/>
            <person name="Abera B."/>
            <person name="Abreu J."/>
            <person name="Acer S.C."/>
            <person name="Aftuck L."/>
            <person name="Alexander A."/>
            <person name="An P."/>
            <person name="Anderson E."/>
            <person name="Anderson S."/>
            <person name="Arachi H."/>
            <person name="Azer M."/>
            <person name="Bachantsang P."/>
            <person name="Barry A."/>
            <person name="Bayul T."/>
            <person name="Berlin A."/>
            <person name="Bessette D."/>
            <person name="Bloom T."/>
            <person name="Blye J."/>
            <person name="Boguslavskiy L."/>
            <person name="Bonnet C."/>
            <person name="Boukhgalter B."/>
            <person name="Bourzgui I."/>
            <person name="Brown A."/>
            <person name="Cahill P."/>
            <person name="Channer S."/>
            <person name="Cheshatsang Y."/>
            <person name="Chuda L."/>
            <person name="Citroen M."/>
            <person name="Collymore A."/>
            <person name="Cooke P."/>
            <person name="Costello M."/>
            <person name="D'Aco K."/>
            <person name="Daza R."/>
            <person name="De Haan G."/>
            <person name="DeGray S."/>
            <person name="DeMaso C."/>
            <person name="Dhargay N."/>
            <person name="Dooley K."/>
            <person name="Dooley E."/>
            <person name="Doricent M."/>
            <person name="Dorje P."/>
            <person name="Dorjee K."/>
            <person name="Dupes A."/>
            <person name="Elong R."/>
            <person name="Falk J."/>
            <person name="Farina A."/>
            <person name="Faro S."/>
            <person name="Ferguson D."/>
            <person name="Fisher S."/>
            <person name="Foley C.D."/>
            <person name="Franke A."/>
            <person name="Friedrich D."/>
            <person name="Gadbois L."/>
            <person name="Gearin G."/>
            <person name="Gearin C.R."/>
            <person name="Giannoukos G."/>
            <person name="Goode T."/>
            <person name="Graham J."/>
            <person name="Grandbois E."/>
            <person name="Grewal S."/>
            <person name="Gyaltsen K."/>
            <person name="Hafez N."/>
            <person name="Hagos B."/>
            <person name="Hall J."/>
            <person name="Henson C."/>
            <person name="Hollinger A."/>
            <person name="Honan T."/>
            <person name="Huard M.D."/>
            <person name="Hughes L."/>
            <person name="Hurhula B."/>
            <person name="Husby M.E."/>
            <person name="Kamat A."/>
            <person name="Kanga B."/>
            <person name="Kashin S."/>
            <person name="Khazanovich D."/>
            <person name="Kisner P."/>
            <person name="Lance K."/>
            <person name="Lara M."/>
            <person name="Lee W."/>
            <person name="Lennon N."/>
            <person name="Letendre F."/>
            <person name="LeVine R."/>
            <person name="Lipovsky A."/>
            <person name="Liu X."/>
            <person name="Liu J."/>
            <person name="Liu S."/>
            <person name="Lokyitsang T."/>
            <person name="Lokyitsang Y."/>
            <person name="Lubonja R."/>
            <person name="Lui A."/>
            <person name="MacDonald P."/>
            <person name="Magnisalis V."/>
            <person name="Maru K."/>
            <person name="Matthews C."/>
            <person name="McCusker W."/>
            <person name="McDonough S."/>
            <person name="Mehta T."/>
            <person name="Meldrim J."/>
            <person name="Meneus L."/>
            <person name="Mihai O."/>
            <person name="Mihalev A."/>
            <person name="Mihova T."/>
            <person name="Mittelman R."/>
            <person name="Mlenga V."/>
            <person name="Montmayeur A."/>
            <person name="Mulrain L."/>
            <person name="Navidi A."/>
            <person name="Naylor J."/>
            <person name="Negash T."/>
            <person name="Nguyen T."/>
            <person name="Nguyen N."/>
            <person name="Nicol R."/>
            <person name="Norbu C."/>
            <person name="Norbu N."/>
            <person name="Novod N."/>
            <person name="O'Neill B."/>
            <person name="Osman S."/>
            <person name="Markiewicz E."/>
            <person name="Oyono O.L."/>
            <person name="Patti C."/>
            <person name="Phunkhang P."/>
            <person name="Pierre F."/>
            <person name="Priest M."/>
            <person name="Raghuraman S."/>
            <person name="Rege F."/>
            <person name="Reyes R."/>
            <person name="Rise C."/>
            <person name="Rogov P."/>
            <person name="Ross K."/>
            <person name="Ryan E."/>
            <person name="Settipalli S."/>
            <person name="Shea T."/>
            <person name="Sherpa N."/>
            <person name="Shi L."/>
            <person name="Shih D."/>
            <person name="Sparrow T."/>
            <person name="Spaulding J."/>
            <person name="Stalker J."/>
            <person name="Stange-Thomann N."/>
            <person name="Stavropoulos S."/>
            <person name="Stone C."/>
            <person name="Strader C."/>
            <person name="Tesfaye S."/>
            <person name="Thomson T."/>
            <person name="Thoulutsang Y."/>
            <person name="Thoulutsang D."/>
            <person name="Topham K."/>
            <person name="Topping I."/>
            <person name="Tsamla T."/>
            <person name="Vassiliev H."/>
            <person name="Vo A."/>
            <person name="Wangchuk T."/>
            <person name="Wangdi T."/>
            <person name="Weiand M."/>
            <person name="Wilkinson J."/>
            <person name="Wilson A."/>
            <person name="Yadav S."/>
            <person name="Young G."/>
            <person name="Yu Q."/>
            <person name="Zembek L."/>
            <person name="Zhong D."/>
            <person name="Zimmer A."/>
            <person name="Zwirko Z."/>
            <person name="Jaffe D.B."/>
            <person name="Alvarez P."/>
            <person name="Brockman W."/>
            <person name="Butler J."/>
            <person name="Chin C."/>
            <person name="Gnerre S."/>
            <person name="Grabherr M."/>
            <person name="Kleber M."/>
            <person name="Mauceli E."/>
            <person name="MacCallum I."/>
        </authorList>
    </citation>
    <scope>NUCLEOTIDE SEQUENCE [LARGE SCALE GENOMIC DNA]</scope>
    <source>
        <strain evidence="2">white501</strain>
    </source>
</reference>
<proteinExistence type="predicted"/>
<dbReference type="Proteomes" id="UP000000304">
    <property type="component" value="Chromosome 2R"/>
</dbReference>
<protein>
    <submittedName>
        <fullName evidence="1">GD11493</fullName>
    </submittedName>
</protein>
<organism evidence="1 2">
    <name type="scientific">Drosophila simulans</name>
    <name type="common">Fruit fly</name>
    <dbReference type="NCBI Taxonomy" id="7240"/>
    <lineage>
        <taxon>Eukaryota</taxon>
        <taxon>Metazoa</taxon>
        <taxon>Ecdysozoa</taxon>
        <taxon>Arthropoda</taxon>
        <taxon>Hexapoda</taxon>
        <taxon>Insecta</taxon>
        <taxon>Pterygota</taxon>
        <taxon>Neoptera</taxon>
        <taxon>Endopterygota</taxon>
        <taxon>Diptera</taxon>
        <taxon>Brachycera</taxon>
        <taxon>Muscomorpha</taxon>
        <taxon>Ephydroidea</taxon>
        <taxon>Drosophilidae</taxon>
        <taxon>Drosophila</taxon>
        <taxon>Sophophora</taxon>
    </lineage>
</organism>
<sequence>MRCKVAGKVTGTGHWLLALVSDMDGYGDVDVAEEEPLHLEFYLGRNAAKWVAHH</sequence>
<dbReference type="HOGENOM" id="CLU_3052589_0_0_1"/>
<dbReference type="EMBL" id="CM000362">
    <property type="protein sequence ID" value="EDX07870.1"/>
    <property type="molecule type" value="Genomic_DNA"/>
</dbReference>
<dbReference type="AlphaFoldDB" id="B4QEJ6"/>
<gene>
    <name evidence="1" type="primary">Dsim\GD11493</name>
    <name evidence="1" type="ORF">Dsim_GD11493</name>
</gene>
<name>B4QEJ6_DROSI</name>
<accession>B4QEJ6</accession>
<evidence type="ECO:0000313" key="1">
    <source>
        <dbReference type="EMBL" id="EDX07870.1"/>
    </source>
</evidence>
<evidence type="ECO:0000313" key="2">
    <source>
        <dbReference type="Proteomes" id="UP000000304"/>
    </source>
</evidence>
<keyword evidence="2" id="KW-1185">Reference proteome</keyword>